<reference evidence="4" key="1">
    <citation type="submission" date="2010-07" db="EMBL/GenBank/DDBJ databases">
        <title>The genome sequence of Gaeumannomyces graminis var. tritici strain R3-111a-1.</title>
        <authorList>
            <consortium name="The Broad Institute Genome Sequencing Platform"/>
            <person name="Ma L.-J."/>
            <person name="Dead R."/>
            <person name="Young S."/>
            <person name="Zeng Q."/>
            <person name="Koehrsen M."/>
            <person name="Alvarado L."/>
            <person name="Berlin A."/>
            <person name="Chapman S.B."/>
            <person name="Chen Z."/>
            <person name="Freedman E."/>
            <person name="Gellesch M."/>
            <person name="Goldberg J."/>
            <person name="Griggs A."/>
            <person name="Gujja S."/>
            <person name="Heilman E.R."/>
            <person name="Heiman D."/>
            <person name="Hepburn T."/>
            <person name="Howarth C."/>
            <person name="Jen D."/>
            <person name="Larson L."/>
            <person name="Mehta T."/>
            <person name="Neiman D."/>
            <person name="Pearson M."/>
            <person name="Roberts A."/>
            <person name="Saif S."/>
            <person name="Shea T."/>
            <person name="Shenoy N."/>
            <person name="Sisk P."/>
            <person name="Stolte C."/>
            <person name="Sykes S."/>
            <person name="Walk T."/>
            <person name="White J."/>
            <person name="Yandava C."/>
            <person name="Haas B."/>
            <person name="Nusbaum C."/>
            <person name="Birren B."/>
        </authorList>
    </citation>
    <scope>NUCLEOTIDE SEQUENCE [LARGE SCALE GENOMIC DNA]</scope>
    <source>
        <strain evidence="4">R3-111a-1</strain>
    </source>
</reference>
<keyword evidence="4" id="KW-1185">Reference proteome</keyword>
<dbReference type="GeneID" id="20341893"/>
<sequence length="100" mass="10746">MKVAVIGSPPAHQPWDSKGTGPAKLVGPRERCNVVDLWASFVGPFHLSGHQEGAPFETRLACYGDDLKMGPSKTACHGNQGPLPTESKCRRAKKIATHEV</sequence>
<evidence type="ECO:0000313" key="2">
    <source>
        <dbReference type="EMBL" id="EJT81456.1"/>
    </source>
</evidence>
<dbReference type="RefSeq" id="XP_009217465.1">
    <property type="nucleotide sequence ID" value="XM_009219201.1"/>
</dbReference>
<name>J3NJK4_GAET3</name>
<feature type="compositionally biased region" description="Basic residues" evidence="1">
    <location>
        <begin position="90"/>
        <end position="100"/>
    </location>
</feature>
<dbReference type="Proteomes" id="UP000006039">
    <property type="component" value="Unassembled WGS sequence"/>
</dbReference>
<dbReference type="VEuPathDB" id="FungiDB:GGTG_01435"/>
<feature type="region of interest" description="Disordered" evidence="1">
    <location>
        <begin position="73"/>
        <end position="100"/>
    </location>
</feature>
<proteinExistence type="predicted"/>
<dbReference type="AlphaFoldDB" id="J3NJK4"/>
<evidence type="ECO:0000256" key="1">
    <source>
        <dbReference type="SAM" id="MobiDB-lite"/>
    </source>
</evidence>
<accession>J3NJK4</accession>
<evidence type="ECO:0000313" key="4">
    <source>
        <dbReference type="Proteomes" id="UP000006039"/>
    </source>
</evidence>
<reference evidence="3" key="5">
    <citation type="submission" date="2018-04" db="UniProtKB">
        <authorList>
            <consortium name="EnsemblFungi"/>
        </authorList>
    </citation>
    <scope>IDENTIFICATION</scope>
    <source>
        <strain evidence="3">R3-111a-1</strain>
    </source>
</reference>
<dbReference type="EnsemblFungi" id="EJT81456">
    <property type="protein sequence ID" value="EJT81456"/>
    <property type="gene ID" value="GGTG_01435"/>
</dbReference>
<reference evidence="2" key="3">
    <citation type="submission" date="2010-09" db="EMBL/GenBank/DDBJ databases">
        <title>Annotation of Gaeumannomyces graminis var. tritici R3-111a-1.</title>
        <authorList>
            <consortium name="The Broad Institute Genome Sequencing Platform"/>
            <person name="Ma L.-J."/>
            <person name="Dead R."/>
            <person name="Young S.K."/>
            <person name="Zeng Q."/>
            <person name="Gargeya S."/>
            <person name="Fitzgerald M."/>
            <person name="Haas B."/>
            <person name="Abouelleil A."/>
            <person name="Alvarado L."/>
            <person name="Arachchi H.M."/>
            <person name="Berlin A."/>
            <person name="Brown A."/>
            <person name="Chapman S.B."/>
            <person name="Chen Z."/>
            <person name="Dunbar C."/>
            <person name="Freedman E."/>
            <person name="Gearin G."/>
            <person name="Gellesch M."/>
            <person name="Goldberg J."/>
            <person name="Griggs A."/>
            <person name="Gujja S."/>
            <person name="Heiman D."/>
            <person name="Howarth C."/>
            <person name="Larson L."/>
            <person name="Lui A."/>
            <person name="MacDonald P.J.P."/>
            <person name="Mehta T."/>
            <person name="Montmayeur A."/>
            <person name="Murphy C."/>
            <person name="Neiman D."/>
            <person name="Pearson M."/>
            <person name="Priest M."/>
            <person name="Roberts A."/>
            <person name="Saif S."/>
            <person name="Shea T."/>
            <person name="Shenoy N."/>
            <person name="Sisk P."/>
            <person name="Stolte C."/>
            <person name="Sykes S."/>
            <person name="Yandava C."/>
            <person name="Wortman J."/>
            <person name="Nusbaum C."/>
            <person name="Birren B."/>
        </authorList>
    </citation>
    <scope>NUCLEOTIDE SEQUENCE</scope>
    <source>
        <strain evidence="2">R3-111a-1</strain>
    </source>
</reference>
<evidence type="ECO:0000313" key="3">
    <source>
        <dbReference type="EnsemblFungi" id="EJT81456"/>
    </source>
</evidence>
<dbReference type="HOGENOM" id="CLU_2306326_0_0_1"/>
<organism evidence="2">
    <name type="scientific">Gaeumannomyces tritici (strain R3-111a-1)</name>
    <name type="common">Wheat and barley take-all root rot fungus</name>
    <name type="synonym">Gaeumannomyces graminis var. tritici</name>
    <dbReference type="NCBI Taxonomy" id="644352"/>
    <lineage>
        <taxon>Eukaryota</taxon>
        <taxon>Fungi</taxon>
        <taxon>Dikarya</taxon>
        <taxon>Ascomycota</taxon>
        <taxon>Pezizomycotina</taxon>
        <taxon>Sordariomycetes</taxon>
        <taxon>Sordariomycetidae</taxon>
        <taxon>Magnaporthales</taxon>
        <taxon>Magnaporthaceae</taxon>
        <taxon>Gaeumannomyces</taxon>
    </lineage>
</organism>
<reference evidence="3" key="4">
    <citation type="journal article" date="2015" name="G3 (Bethesda)">
        <title>Genome sequences of three phytopathogenic species of the Magnaporthaceae family of fungi.</title>
        <authorList>
            <person name="Okagaki L.H."/>
            <person name="Nunes C.C."/>
            <person name="Sailsbery J."/>
            <person name="Clay B."/>
            <person name="Brown D."/>
            <person name="John T."/>
            <person name="Oh Y."/>
            <person name="Young N."/>
            <person name="Fitzgerald M."/>
            <person name="Haas B.J."/>
            <person name="Zeng Q."/>
            <person name="Young S."/>
            <person name="Adiconis X."/>
            <person name="Fan L."/>
            <person name="Levin J.Z."/>
            <person name="Mitchell T.K."/>
            <person name="Okubara P.A."/>
            <person name="Farman M.L."/>
            <person name="Kohn L.M."/>
            <person name="Birren B."/>
            <person name="Ma L.-J."/>
            <person name="Dean R.A."/>
        </authorList>
    </citation>
    <scope>NUCLEOTIDE SEQUENCE</scope>
    <source>
        <strain evidence="3">R3-111a-1</strain>
    </source>
</reference>
<reference evidence="2" key="2">
    <citation type="submission" date="2010-07" db="EMBL/GenBank/DDBJ databases">
        <authorList>
            <consortium name="The Broad Institute Genome Sequencing Platform"/>
            <consortium name="Broad Institute Genome Sequencing Center for Infectious Disease"/>
            <person name="Ma L.-J."/>
            <person name="Dead R."/>
            <person name="Young S."/>
            <person name="Zeng Q."/>
            <person name="Koehrsen M."/>
            <person name="Alvarado L."/>
            <person name="Berlin A."/>
            <person name="Chapman S.B."/>
            <person name="Chen Z."/>
            <person name="Freedman E."/>
            <person name="Gellesch M."/>
            <person name="Goldberg J."/>
            <person name="Griggs A."/>
            <person name="Gujja S."/>
            <person name="Heilman E.R."/>
            <person name="Heiman D."/>
            <person name="Hepburn T."/>
            <person name="Howarth C."/>
            <person name="Jen D."/>
            <person name="Larson L."/>
            <person name="Mehta T."/>
            <person name="Neiman D."/>
            <person name="Pearson M."/>
            <person name="Roberts A."/>
            <person name="Saif S."/>
            <person name="Shea T."/>
            <person name="Shenoy N."/>
            <person name="Sisk P."/>
            <person name="Stolte C."/>
            <person name="Sykes S."/>
            <person name="Walk T."/>
            <person name="White J."/>
            <person name="Yandava C."/>
            <person name="Haas B."/>
            <person name="Nusbaum C."/>
            <person name="Birren B."/>
        </authorList>
    </citation>
    <scope>NUCLEOTIDE SEQUENCE</scope>
    <source>
        <strain evidence="2">R3-111a-1</strain>
    </source>
</reference>
<gene>
    <name evidence="3" type="primary">20341893</name>
    <name evidence="2" type="ORF">GGTG_01435</name>
</gene>
<protein>
    <submittedName>
        <fullName evidence="2 3">Uncharacterized protein</fullName>
    </submittedName>
</protein>
<feature type="region of interest" description="Disordered" evidence="1">
    <location>
        <begin position="1"/>
        <end position="24"/>
    </location>
</feature>
<dbReference type="EMBL" id="GL385395">
    <property type="protein sequence ID" value="EJT81456.1"/>
    <property type="molecule type" value="Genomic_DNA"/>
</dbReference>